<evidence type="ECO:0000256" key="4">
    <source>
        <dbReference type="RuleBase" id="RU362118"/>
    </source>
</evidence>
<protein>
    <submittedName>
        <fullName evidence="5">Aminotransferase class I/II-fold pyridoxal phosphate-dependent enzyme</fullName>
    </submittedName>
</protein>
<dbReference type="PIRSF" id="PIRSF001434">
    <property type="entry name" value="CGS"/>
    <property type="match status" value="1"/>
</dbReference>
<keyword evidence="5" id="KW-0032">Aminotransferase</keyword>
<dbReference type="EMBL" id="JACHVC010000006">
    <property type="protein sequence ID" value="MBC2605129.1"/>
    <property type="molecule type" value="Genomic_DNA"/>
</dbReference>
<accession>A0A7X1B3T9</accession>
<reference evidence="5 6" key="1">
    <citation type="submission" date="2020-07" db="EMBL/GenBank/DDBJ databases">
        <authorList>
            <person name="Feng X."/>
        </authorList>
    </citation>
    <scope>NUCLEOTIDE SEQUENCE [LARGE SCALE GENOMIC DNA]</scope>
    <source>
        <strain evidence="5 6">JCM23202</strain>
    </source>
</reference>
<dbReference type="GO" id="GO:0008483">
    <property type="term" value="F:transaminase activity"/>
    <property type="evidence" value="ECO:0007669"/>
    <property type="project" value="UniProtKB-KW"/>
</dbReference>
<dbReference type="RefSeq" id="WP_185659022.1">
    <property type="nucleotide sequence ID" value="NZ_CAWPOO010000006.1"/>
</dbReference>
<evidence type="ECO:0000313" key="6">
    <source>
        <dbReference type="Proteomes" id="UP000526501"/>
    </source>
</evidence>
<gene>
    <name evidence="5" type="ORF">H5P27_03645</name>
</gene>
<keyword evidence="6" id="KW-1185">Reference proteome</keyword>
<dbReference type="InterPro" id="IPR015422">
    <property type="entry name" value="PyrdxlP-dep_Trfase_small"/>
</dbReference>
<dbReference type="AlphaFoldDB" id="A0A7X1B3T9"/>
<comment type="cofactor">
    <cofactor evidence="1 4">
        <name>pyridoxal 5'-phosphate</name>
        <dbReference type="ChEBI" id="CHEBI:597326"/>
    </cofactor>
</comment>
<evidence type="ECO:0000256" key="3">
    <source>
        <dbReference type="PIRSR" id="PIRSR001434-2"/>
    </source>
</evidence>
<dbReference type="InterPro" id="IPR015424">
    <property type="entry name" value="PyrdxlP-dep_Trfase"/>
</dbReference>
<dbReference type="Pfam" id="PF01053">
    <property type="entry name" value="Cys_Met_Meta_PP"/>
    <property type="match status" value="1"/>
</dbReference>
<comment type="caution">
    <text evidence="5">The sequence shown here is derived from an EMBL/GenBank/DDBJ whole genome shotgun (WGS) entry which is preliminary data.</text>
</comment>
<dbReference type="PANTHER" id="PTHR11808">
    <property type="entry name" value="TRANS-SULFURATION ENZYME FAMILY MEMBER"/>
    <property type="match status" value="1"/>
</dbReference>
<organism evidence="5 6">
    <name type="scientific">Pelagicoccus albus</name>
    <dbReference type="NCBI Taxonomy" id="415222"/>
    <lineage>
        <taxon>Bacteria</taxon>
        <taxon>Pseudomonadati</taxon>
        <taxon>Verrucomicrobiota</taxon>
        <taxon>Opitutia</taxon>
        <taxon>Puniceicoccales</taxon>
        <taxon>Pelagicoccaceae</taxon>
        <taxon>Pelagicoccus</taxon>
    </lineage>
</organism>
<dbReference type="InterPro" id="IPR000277">
    <property type="entry name" value="Cys/Met-Metab_PyrdxlP-dep_enz"/>
</dbReference>
<dbReference type="FunFam" id="3.40.640.10:FF:000046">
    <property type="entry name" value="Cystathionine gamma-lyase"/>
    <property type="match status" value="1"/>
</dbReference>
<dbReference type="GO" id="GO:0019346">
    <property type="term" value="P:transsulfuration"/>
    <property type="evidence" value="ECO:0007669"/>
    <property type="project" value="InterPro"/>
</dbReference>
<proteinExistence type="inferred from homology"/>
<dbReference type="Gene3D" id="3.40.640.10">
    <property type="entry name" value="Type I PLP-dependent aspartate aminotransferase-like (Major domain)"/>
    <property type="match status" value="1"/>
</dbReference>
<dbReference type="SUPFAM" id="SSF53383">
    <property type="entry name" value="PLP-dependent transferases"/>
    <property type="match status" value="1"/>
</dbReference>
<keyword evidence="5" id="KW-0808">Transferase</keyword>
<name>A0A7X1B3T9_9BACT</name>
<dbReference type="GO" id="GO:0016846">
    <property type="term" value="F:carbon-sulfur lyase activity"/>
    <property type="evidence" value="ECO:0007669"/>
    <property type="project" value="TreeGrafter"/>
</dbReference>
<dbReference type="Gene3D" id="3.90.1150.10">
    <property type="entry name" value="Aspartate Aminotransferase, domain 1"/>
    <property type="match status" value="1"/>
</dbReference>
<evidence type="ECO:0000256" key="2">
    <source>
        <dbReference type="ARBA" id="ARBA00022898"/>
    </source>
</evidence>
<evidence type="ECO:0000313" key="5">
    <source>
        <dbReference type="EMBL" id="MBC2605129.1"/>
    </source>
</evidence>
<dbReference type="GO" id="GO:0030170">
    <property type="term" value="F:pyridoxal phosphate binding"/>
    <property type="evidence" value="ECO:0007669"/>
    <property type="project" value="InterPro"/>
</dbReference>
<dbReference type="GO" id="GO:0005737">
    <property type="term" value="C:cytoplasm"/>
    <property type="evidence" value="ECO:0007669"/>
    <property type="project" value="TreeGrafter"/>
</dbReference>
<dbReference type="PANTHER" id="PTHR11808:SF80">
    <property type="entry name" value="CYSTATHIONINE GAMMA-LYASE"/>
    <property type="match status" value="1"/>
</dbReference>
<sequence length="393" mass="42961">MNYDTDLMHFAEDPAGQKGAVVPPISQNSLFTFESWDAIDEAFQKPADSYIYSRGINPTVEIAERKIAQLAGGERARLFASGMGAISSAILHYVKQGDHIVTVKNVYGPTSNFLGKYLPEKCGITTTFVEGNSIEDFEQAITEKTKLIYLESPSSVVFSLQDIQAVTSLAKSKGIHTVIDNTWATPIFQRPLELGIDLEVHSVSKYLGGHSDIVSGVIIGKAEDIRSIILTEHALLGAKMAPYEAWLLIRSLRTLTLRMEKHQSNAMAVAEWLEAHPQVGLVMHPALPSSSQHELYKKQMTGGSGLFAFNLKETELPKIKAFVNACSLFQIGVSWGGHESLIYAPAISLAKEIPPERFCDLGIELGTIRLSVGLENPQDLIADLSQAFAAMNS</sequence>
<dbReference type="Proteomes" id="UP000526501">
    <property type="component" value="Unassembled WGS sequence"/>
</dbReference>
<dbReference type="InterPro" id="IPR015421">
    <property type="entry name" value="PyrdxlP-dep_Trfase_major"/>
</dbReference>
<feature type="modified residue" description="N6-(pyridoxal phosphate)lysine" evidence="3">
    <location>
        <position position="205"/>
    </location>
</feature>
<comment type="similarity">
    <text evidence="4">Belongs to the trans-sulfuration enzymes family.</text>
</comment>
<evidence type="ECO:0000256" key="1">
    <source>
        <dbReference type="ARBA" id="ARBA00001933"/>
    </source>
</evidence>
<keyword evidence="2 3" id="KW-0663">Pyridoxal phosphate</keyword>
<dbReference type="CDD" id="cd00614">
    <property type="entry name" value="CGS_like"/>
    <property type="match status" value="1"/>
</dbReference>